<proteinExistence type="predicted"/>
<feature type="domain" description="Histidine kinase" evidence="7">
    <location>
        <begin position="35"/>
        <end position="261"/>
    </location>
</feature>
<dbReference type="Gene3D" id="3.30.565.10">
    <property type="entry name" value="Histidine kinase-like ATPase, C-terminal domain"/>
    <property type="match status" value="1"/>
</dbReference>
<evidence type="ECO:0000256" key="1">
    <source>
        <dbReference type="ARBA" id="ARBA00022553"/>
    </source>
</evidence>
<dbReference type="Gene3D" id="1.10.287.130">
    <property type="match status" value="1"/>
</dbReference>
<dbReference type="InterPro" id="IPR000700">
    <property type="entry name" value="PAS-assoc_C"/>
</dbReference>
<gene>
    <name evidence="9" type="ORF">S06H3_19231</name>
</gene>
<evidence type="ECO:0000256" key="6">
    <source>
        <dbReference type="ARBA" id="ARBA00023012"/>
    </source>
</evidence>
<dbReference type="SMART" id="SM00388">
    <property type="entry name" value="HisKA"/>
    <property type="match status" value="1"/>
</dbReference>
<dbReference type="PROSITE" id="PS50113">
    <property type="entry name" value="PAC"/>
    <property type="match status" value="1"/>
</dbReference>
<dbReference type="SUPFAM" id="SSF47384">
    <property type="entry name" value="Homodimeric domain of signal transducing histidine kinase"/>
    <property type="match status" value="1"/>
</dbReference>
<dbReference type="SMART" id="SM00387">
    <property type="entry name" value="HATPase_c"/>
    <property type="match status" value="1"/>
</dbReference>
<dbReference type="InterPro" id="IPR036097">
    <property type="entry name" value="HisK_dim/P_sf"/>
</dbReference>
<dbReference type="InterPro" id="IPR005467">
    <property type="entry name" value="His_kinase_dom"/>
</dbReference>
<keyword evidence="1" id="KW-0597">Phosphoprotein</keyword>
<evidence type="ECO:0000256" key="4">
    <source>
        <dbReference type="ARBA" id="ARBA00022777"/>
    </source>
</evidence>
<dbReference type="Pfam" id="PF02518">
    <property type="entry name" value="HATPase_c"/>
    <property type="match status" value="1"/>
</dbReference>
<keyword evidence="6" id="KW-0902">Two-component regulatory system</keyword>
<organism evidence="9">
    <name type="scientific">marine sediment metagenome</name>
    <dbReference type="NCBI Taxonomy" id="412755"/>
    <lineage>
        <taxon>unclassified sequences</taxon>
        <taxon>metagenomes</taxon>
        <taxon>ecological metagenomes</taxon>
    </lineage>
</organism>
<dbReference type="EMBL" id="BARV01009823">
    <property type="protein sequence ID" value="GAI04458.1"/>
    <property type="molecule type" value="Genomic_DNA"/>
</dbReference>
<evidence type="ECO:0000256" key="5">
    <source>
        <dbReference type="ARBA" id="ARBA00022840"/>
    </source>
</evidence>
<dbReference type="PANTHER" id="PTHR43065">
    <property type="entry name" value="SENSOR HISTIDINE KINASE"/>
    <property type="match status" value="1"/>
</dbReference>
<feature type="domain" description="PAC" evidence="8">
    <location>
        <begin position="1"/>
        <end position="15"/>
    </location>
</feature>
<dbReference type="SUPFAM" id="SSF55874">
    <property type="entry name" value="ATPase domain of HSP90 chaperone/DNA topoisomerase II/histidine kinase"/>
    <property type="match status" value="1"/>
</dbReference>
<keyword evidence="3" id="KW-0547">Nucleotide-binding</keyword>
<evidence type="ECO:0000256" key="2">
    <source>
        <dbReference type="ARBA" id="ARBA00022679"/>
    </source>
</evidence>
<accession>X1KCV3</accession>
<dbReference type="PRINTS" id="PR00344">
    <property type="entry name" value="BCTRLSENSOR"/>
</dbReference>
<evidence type="ECO:0000259" key="8">
    <source>
        <dbReference type="PROSITE" id="PS50113"/>
    </source>
</evidence>
<dbReference type="PROSITE" id="PS50109">
    <property type="entry name" value="HIS_KIN"/>
    <property type="match status" value="1"/>
</dbReference>
<reference evidence="9" key="1">
    <citation type="journal article" date="2014" name="Front. Microbiol.">
        <title>High frequency of phylogenetically diverse reductive dehalogenase-homologous genes in deep subseafloor sedimentary metagenomes.</title>
        <authorList>
            <person name="Kawai M."/>
            <person name="Futagami T."/>
            <person name="Toyoda A."/>
            <person name="Takaki Y."/>
            <person name="Nishi S."/>
            <person name="Hori S."/>
            <person name="Arai W."/>
            <person name="Tsubouchi T."/>
            <person name="Morono Y."/>
            <person name="Uchiyama I."/>
            <person name="Ito T."/>
            <person name="Fujiyama A."/>
            <person name="Inagaki F."/>
            <person name="Takami H."/>
        </authorList>
    </citation>
    <scope>NUCLEOTIDE SEQUENCE</scope>
    <source>
        <strain evidence="9">Expedition CK06-06</strain>
    </source>
</reference>
<dbReference type="InterPro" id="IPR036890">
    <property type="entry name" value="HATPase_C_sf"/>
</dbReference>
<evidence type="ECO:0000313" key="9">
    <source>
        <dbReference type="EMBL" id="GAI04458.1"/>
    </source>
</evidence>
<dbReference type="GO" id="GO:0005524">
    <property type="term" value="F:ATP binding"/>
    <property type="evidence" value="ECO:0007669"/>
    <property type="project" value="UniProtKB-KW"/>
</dbReference>
<evidence type="ECO:0008006" key="10">
    <source>
        <dbReference type="Google" id="ProtNLM"/>
    </source>
</evidence>
<protein>
    <recommendedName>
        <fullName evidence="10">Histidine kinase domain-containing protein</fullName>
    </recommendedName>
</protein>
<dbReference type="InterPro" id="IPR004358">
    <property type="entry name" value="Sig_transdc_His_kin-like_C"/>
</dbReference>
<dbReference type="PANTHER" id="PTHR43065:SF46">
    <property type="entry name" value="C4-DICARBOXYLATE TRANSPORT SENSOR PROTEIN DCTB"/>
    <property type="match status" value="1"/>
</dbReference>
<comment type="caution">
    <text evidence="9">The sequence shown here is derived from an EMBL/GenBank/DDBJ whole genome shotgun (WGS) entry which is preliminary data.</text>
</comment>
<dbReference type="InterPro" id="IPR003661">
    <property type="entry name" value="HisK_dim/P_dom"/>
</dbReference>
<feature type="non-terminal residue" evidence="9">
    <location>
        <position position="1"/>
    </location>
</feature>
<dbReference type="GO" id="GO:0000155">
    <property type="term" value="F:phosphorelay sensor kinase activity"/>
    <property type="evidence" value="ECO:0007669"/>
    <property type="project" value="InterPro"/>
</dbReference>
<evidence type="ECO:0000259" key="7">
    <source>
        <dbReference type="PROSITE" id="PS50109"/>
    </source>
</evidence>
<keyword evidence="4" id="KW-0418">Kinase</keyword>
<dbReference type="CDD" id="cd00082">
    <property type="entry name" value="HisKA"/>
    <property type="match status" value="1"/>
</dbReference>
<evidence type="ECO:0000256" key="3">
    <source>
        <dbReference type="ARBA" id="ARBA00022741"/>
    </source>
</evidence>
<name>X1KCV3_9ZZZZ</name>
<feature type="non-terminal residue" evidence="9">
    <location>
        <position position="299"/>
    </location>
</feature>
<dbReference type="AlphaFoldDB" id="X1KCV3"/>
<sequence length="299" mass="33114">TDITERKKIEESLRESEERLARSRKMESMGLLAGGVAHDLNNILSGIVSYPELLLLDLPEDSPFRKPIETIQESGHRAAAIVQDLLTVARGVATTKDPINLNDLVRDYLLSAEFKKLEQFHPTVTVKTSLNTDLLNISGSLVHIRKVVMNLVSNASESIEGSGNVMITTMNRYVDRPIKGYDDISIGEYVVLAVSDDGSGISSVDLERIFEPFYTKKVMGRSGTGLGLAVVWNVIQDHKGYIDVTSDENGTTFELYFPITRDEVSDKDLSIPITDYKGDGETILVVDDVESQRDISCKM</sequence>
<dbReference type="InterPro" id="IPR003594">
    <property type="entry name" value="HATPase_dom"/>
</dbReference>
<keyword evidence="5" id="KW-0067">ATP-binding</keyword>
<dbReference type="Pfam" id="PF00512">
    <property type="entry name" value="HisKA"/>
    <property type="match status" value="1"/>
</dbReference>
<keyword evidence="2" id="KW-0808">Transferase</keyword>